<sequence>MPRFKTERTWELLQDVPPKMFVLTREALSLRQQVVAVRQSLFFLQRCKKTNIMPAFIKNKKIGAICNLPDNDPKITNVNRSILSIVIKEKQRKLYSTLLKCNAKEMACRRLLPEDVWRRIEGLLLSGRLLSAFRTTPLTSPTTTTHLKNNMAGKCFTILPPGCFDTACYSLVIDHKEGKIYRLGCSSSLDAEKYLDCRNALAFSYDNSTCTETGSRRVCCCYQSGNMEMCNELWKPQLALPNLDKYEVLLLITGIIVIFFVFFSLYSLLELVTKNAKNSVSNSQRDRFKRVDLNFGAVKDIWQDKAL</sequence>
<protein>
    <submittedName>
        <fullName evidence="2">Uncharacterized protein</fullName>
    </submittedName>
</protein>
<comment type="caution">
    <text evidence="2">The sequence shown here is derived from an EMBL/GenBank/DDBJ whole genome shotgun (WGS) entry which is preliminary data.</text>
</comment>
<dbReference type="EMBL" id="JARK01001380">
    <property type="protein sequence ID" value="EYC13383.1"/>
    <property type="molecule type" value="Genomic_DNA"/>
</dbReference>
<dbReference type="AlphaFoldDB" id="A0A016UFI5"/>
<keyword evidence="1" id="KW-0812">Transmembrane</keyword>
<keyword evidence="3" id="KW-1185">Reference proteome</keyword>
<feature type="transmembrane region" description="Helical" evidence="1">
    <location>
        <begin position="248"/>
        <end position="269"/>
    </location>
</feature>
<keyword evidence="1" id="KW-1133">Transmembrane helix</keyword>
<organism evidence="2 3">
    <name type="scientific">Ancylostoma ceylanicum</name>
    <dbReference type="NCBI Taxonomy" id="53326"/>
    <lineage>
        <taxon>Eukaryota</taxon>
        <taxon>Metazoa</taxon>
        <taxon>Ecdysozoa</taxon>
        <taxon>Nematoda</taxon>
        <taxon>Chromadorea</taxon>
        <taxon>Rhabditida</taxon>
        <taxon>Rhabditina</taxon>
        <taxon>Rhabditomorpha</taxon>
        <taxon>Strongyloidea</taxon>
        <taxon>Ancylostomatidae</taxon>
        <taxon>Ancylostomatinae</taxon>
        <taxon>Ancylostoma</taxon>
    </lineage>
</organism>
<gene>
    <name evidence="2" type="primary">Acey_s0044.g958</name>
    <name evidence="2" type="ORF">Y032_0044g958</name>
</gene>
<reference evidence="3" key="1">
    <citation type="journal article" date="2015" name="Nat. Genet.">
        <title>The genome and transcriptome of the zoonotic hookworm Ancylostoma ceylanicum identify infection-specific gene families.</title>
        <authorList>
            <person name="Schwarz E.M."/>
            <person name="Hu Y."/>
            <person name="Antoshechkin I."/>
            <person name="Miller M.M."/>
            <person name="Sternberg P.W."/>
            <person name="Aroian R.V."/>
        </authorList>
    </citation>
    <scope>NUCLEOTIDE SEQUENCE</scope>
    <source>
        <strain evidence="3">HY135</strain>
    </source>
</reference>
<evidence type="ECO:0000313" key="2">
    <source>
        <dbReference type="EMBL" id="EYC13383.1"/>
    </source>
</evidence>
<evidence type="ECO:0000256" key="1">
    <source>
        <dbReference type="SAM" id="Phobius"/>
    </source>
</evidence>
<keyword evidence="1" id="KW-0472">Membrane</keyword>
<evidence type="ECO:0000313" key="3">
    <source>
        <dbReference type="Proteomes" id="UP000024635"/>
    </source>
</evidence>
<name>A0A016UFI5_9BILA</name>
<proteinExistence type="predicted"/>
<dbReference type="Proteomes" id="UP000024635">
    <property type="component" value="Unassembled WGS sequence"/>
</dbReference>
<accession>A0A016UFI5</accession>